<dbReference type="GO" id="GO:0016020">
    <property type="term" value="C:membrane"/>
    <property type="evidence" value="ECO:0007669"/>
    <property type="project" value="UniProtKB-SubCell"/>
</dbReference>
<comment type="similarity">
    <text evidence="2">Belongs to the SLC35F solute transporter family.</text>
</comment>
<feature type="transmembrane region" description="Helical" evidence="8">
    <location>
        <begin position="271"/>
        <end position="289"/>
    </location>
</feature>
<evidence type="ECO:0000256" key="2">
    <source>
        <dbReference type="ARBA" id="ARBA00007863"/>
    </source>
</evidence>
<comment type="caution">
    <text evidence="9">The sequence shown here is derived from an EMBL/GenBank/DDBJ whole genome shotgun (WGS) entry which is preliminary data.</text>
</comment>
<feature type="transmembrane region" description="Helical" evidence="8">
    <location>
        <begin position="245"/>
        <end position="265"/>
    </location>
</feature>
<comment type="function">
    <text evidence="7">Putative solute transporter.</text>
</comment>
<keyword evidence="4 8" id="KW-0812">Transmembrane</keyword>
<feature type="transmembrane region" description="Helical" evidence="8">
    <location>
        <begin position="23"/>
        <end position="48"/>
    </location>
</feature>
<dbReference type="SUPFAM" id="SSF103481">
    <property type="entry name" value="Multidrug resistance efflux transporter EmrE"/>
    <property type="match status" value="2"/>
</dbReference>
<evidence type="ECO:0000256" key="5">
    <source>
        <dbReference type="ARBA" id="ARBA00022989"/>
    </source>
</evidence>
<dbReference type="AlphaFoldDB" id="A0A3M6UMG1"/>
<dbReference type="Pfam" id="PF06027">
    <property type="entry name" value="SLC35F"/>
    <property type="match status" value="1"/>
</dbReference>
<evidence type="ECO:0000256" key="1">
    <source>
        <dbReference type="ARBA" id="ARBA00004141"/>
    </source>
</evidence>
<evidence type="ECO:0000256" key="3">
    <source>
        <dbReference type="ARBA" id="ARBA00022448"/>
    </source>
</evidence>
<keyword evidence="10" id="KW-1185">Reference proteome</keyword>
<dbReference type="OrthoDB" id="429955at2759"/>
<evidence type="ECO:0000313" key="9">
    <source>
        <dbReference type="EMBL" id="RMX54867.1"/>
    </source>
</evidence>
<gene>
    <name evidence="9" type="ORF">pdam_00011163</name>
</gene>
<reference evidence="9 10" key="1">
    <citation type="journal article" date="2018" name="Sci. Rep.">
        <title>Comparative analysis of the Pocillopora damicornis genome highlights role of immune system in coral evolution.</title>
        <authorList>
            <person name="Cunning R."/>
            <person name="Bay R.A."/>
            <person name="Gillette P."/>
            <person name="Baker A.C."/>
            <person name="Traylor-Knowles N."/>
        </authorList>
    </citation>
    <scope>NUCLEOTIDE SEQUENCE [LARGE SCALE GENOMIC DNA]</scope>
    <source>
        <strain evidence="9">RSMAS</strain>
        <tissue evidence="9">Whole animal</tissue>
    </source>
</reference>
<dbReference type="InterPro" id="IPR052221">
    <property type="entry name" value="SLC35F_Transporter"/>
</dbReference>
<dbReference type="Proteomes" id="UP000275408">
    <property type="component" value="Unassembled WGS sequence"/>
</dbReference>
<keyword evidence="3" id="KW-0813">Transport</keyword>
<dbReference type="EMBL" id="RCHS01001178">
    <property type="protein sequence ID" value="RMX54867.1"/>
    <property type="molecule type" value="Genomic_DNA"/>
</dbReference>
<sequence>MADEQVERSYIRPLFERIFTRRFLGILALGQLLSWLVCGTGVFSQLLASDYGIEIPTTQSFLNYLLLGLIHTTTLACHPMEFKKRLTETGWKYFLISLCDVEANYLVVKAYQYTNLTSIQVLDCFSLVSVLVLSWIFLKVRYQFVHYSGVLVCLAGIACLVIADYFGSRYYGPGKNQAIGDVLVLCGAIMYGISNVAEEMILERNQLSAIEWDYKIVLYFIGFGLCLFLLYNLVPVAIKFSSATVVNLSLLTADFYSLLCGLFLFHYKFSALYLGSLALVILGVIVYNLKPTPSHPSSTFTQFPSYRQLEEDSQQTDDNSSSSSCCCQELQTGQVDTDNV</sequence>
<feature type="transmembrane region" description="Helical" evidence="8">
    <location>
        <begin position="216"/>
        <end position="238"/>
    </location>
</feature>
<dbReference type="PANTHER" id="PTHR14233">
    <property type="entry name" value="DUF914-RELATED"/>
    <property type="match status" value="1"/>
</dbReference>
<evidence type="ECO:0008006" key="11">
    <source>
        <dbReference type="Google" id="ProtNLM"/>
    </source>
</evidence>
<organism evidence="9 10">
    <name type="scientific">Pocillopora damicornis</name>
    <name type="common">Cauliflower coral</name>
    <name type="synonym">Millepora damicornis</name>
    <dbReference type="NCBI Taxonomy" id="46731"/>
    <lineage>
        <taxon>Eukaryota</taxon>
        <taxon>Metazoa</taxon>
        <taxon>Cnidaria</taxon>
        <taxon>Anthozoa</taxon>
        <taxon>Hexacorallia</taxon>
        <taxon>Scleractinia</taxon>
        <taxon>Astrocoeniina</taxon>
        <taxon>Pocilloporidae</taxon>
        <taxon>Pocillopora</taxon>
    </lineage>
</organism>
<feature type="transmembrane region" description="Helical" evidence="8">
    <location>
        <begin position="144"/>
        <end position="166"/>
    </location>
</feature>
<evidence type="ECO:0000256" key="6">
    <source>
        <dbReference type="ARBA" id="ARBA00023136"/>
    </source>
</evidence>
<protein>
    <recommendedName>
        <fullName evidence="11">EamA domain-containing protein</fullName>
    </recommendedName>
</protein>
<dbReference type="GO" id="GO:0022857">
    <property type="term" value="F:transmembrane transporter activity"/>
    <property type="evidence" value="ECO:0007669"/>
    <property type="project" value="InterPro"/>
</dbReference>
<dbReference type="InterPro" id="IPR009262">
    <property type="entry name" value="SLC35_F1/F2/F6"/>
</dbReference>
<feature type="transmembrane region" description="Helical" evidence="8">
    <location>
        <begin position="119"/>
        <end position="138"/>
    </location>
</feature>
<keyword evidence="6 8" id="KW-0472">Membrane</keyword>
<name>A0A3M6UMG1_POCDA</name>
<proteinExistence type="inferred from homology"/>
<dbReference type="STRING" id="46731.A0A3M6UMG1"/>
<feature type="transmembrane region" description="Helical" evidence="8">
    <location>
        <begin position="178"/>
        <end position="196"/>
    </location>
</feature>
<keyword evidence="5 8" id="KW-1133">Transmembrane helix</keyword>
<dbReference type="InterPro" id="IPR037185">
    <property type="entry name" value="EmrE-like"/>
</dbReference>
<evidence type="ECO:0000256" key="8">
    <source>
        <dbReference type="SAM" id="Phobius"/>
    </source>
</evidence>
<comment type="subcellular location">
    <subcellularLocation>
        <location evidence="1">Membrane</location>
        <topology evidence="1">Multi-pass membrane protein</topology>
    </subcellularLocation>
</comment>
<evidence type="ECO:0000256" key="7">
    <source>
        <dbReference type="ARBA" id="ARBA00037727"/>
    </source>
</evidence>
<evidence type="ECO:0000313" key="10">
    <source>
        <dbReference type="Proteomes" id="UP000275408"/>
    </source>
</evidence>
<evidence type="ECO:0000256" key="4">
    <source>
        <dbReference type="ARBA" id="ARBA00022692"/>
    </source>
</evidence>
<dbReference type="PANTHER" id="PTHR14233:SF4">
    <property type="entry name" value="SOLUTE CARRIER FAMILY 35 MEMBER F2"/>
    <property type="match status" value="1"/>
</dbReference>
<accession>A0A3M6UMG1</accession>